<dbReference type="EMBL" id="GBHO01040134">
    <property type="protein sequence ID" value="JAG03470.1"/>
    <property type="molecule type" value="Transcribed_RNA"/>
</dbReference>
<dbReference type="EMBL" id="GBHO01040133">
    <property type="protein sequence ID" value="JAG03471.1"/>
    <property type="molecule type" value="Transcribed_RNA"/>
</dbReference>
<evidence type="ECO:0000256" key="1">
    <source>
        <dbReference type="SAM" id="MobiDB-lite"/>
    </source>
</evidence>
<dbReference type="EMBL" id="GBHO01040136">
    <property type="protein sequence ID" value="JAG03468.1"/>
    <property type="molecule type" value="Transcribed_RNA"/>
</dbReference>
<evidence type="ECO:0000313" key="2">
    <source>
        <dbReference type="EMBL" id="JAG03468.1"/>
    </source>
</evidence>
<proteinExistence type="predicted"/>
<reference evidence="5" key="2">
    <citation type="submission" date="2014-07" db="EMBL/GenBank/DDBJ databases">
        <authorList>
            <person name="Hull J."/>
        </authorList>
    </citation>
    <scope>NUCLEOTIDE SEQUENCE</scope>
</reference>
<dbReference type="EMBL" id="GBHO01013093">
    <property type="protein sequence ID" value="JAG30511.1"/>
    <property type="molecule type" value="Transcribed_RNA"/>
</dbReference>
<evidence type="ECO:0000313" key="3">
    <source>
        <dbReference type="EMBL" id="JAG03470.1"/>
    </source>
</evidence>
<name>A0A0A9YFV2_LYGHE</name>
<feature type="compositionally biased region" description="Polar residues" evidence="1">
    <location>
        <begin position="1"/>
        <end position="20"/>
    </location>
</feature>
<evidence type="ECO:0000313" key="4">
    <source>
        <dbReference type="EMBL" id="JAG03471.1"/>
    </source>
</evidence>
<dbReference type="AlphaFoldDB" id="A0A0A9YFV2"/>
<reference evidence="5" key="1">
    <citation type="journal article" date="2014" name="PLoS ONE">
        <title>Transcriptome-Based Identification of ABC Transporters in the Western Tarnished Plant Bug Lygus hesperus.</title>
        <authorList>
            <person name="Hull J.J."/>
            <person name="Chaney K."/>
            <person name="Geib S.M."/>
            <person name="Fabrick J.A."/>
            <person name="Brent C.S."/>
            <person name="Walsh D."/>
            <person name="Lavine L.C."/>
        </authorList>
    </citation>
    <scope>NUCLEOTIDE SEQUENCE</scope>
</reference>
<gene>
    <name evidence="5" type="ORF">CM83_98481</name>
    <name evidence="4" type="ORF">CM83_98483</name>
    <name evidence="3" type="ORF">CM83_98484</name>
    <name evidence="2" type="ORF">CM83_98487</name>
</gene>
<sequence>MTQQQQPELQPPGSGTSGTPVSRKKGRGEKIAPVLDDPMNRASSEDPRKPRQSARMIPRTAPRQPGDDPSNRIHLGSSGGKEVIVQRRQHPEEVPGKGETQQVKAQERARGPRNACTASSRTDVAPPIILQGSKMTCPDRPGDDPERQGLDHQQPCW</sequence>
<protein>
    <submittedName>
        <fullName evidence="5">Uncharacterized protein</fullName>
    </submittedName>
</protein>
<evidence type="ECO:0000313" key="5">
    <source>
        <dbReference type="EMBL" id="JAG30511.1"/>
    </source>
</evidence>
<feature type="compositionally biased region" description="Basic and acidic residues" evidence="1">
    <location>
        <begin position="140"/>
        <end position="150"/>
    </location>
</feature>
<accession>A0A0A9YFV2</accession>
<feature type="region of interest" description="Disordered" evidence="1">
    <location>
        <begin position="1"/>
        <end position="157"/>
    </location>
</feature>
<organism evidence="5">
    <name type="scientific">Lygus hesperus</name>
    <name type="common">Western plant bug</name>
    <dbReference type="NCBI Taxonomy" id="30085"/>
    <lineage>
        <taxon>Eukaryota</taxon>
        <taxon>Metazoa</taxon>
        <taxon>Ecdysozoa</taxon>
        <taxon>Arthropoda</taxon>
        <taxon>Hexapoda</taxon>
        <taxon>Insecta</taxon>
        <taxon>Pterygota</taxon>
        <taxon>Neoptera</taxon>
        <taxon>Paraneoptera</taxon>
        <taxon>Hemiptera</taxon>
        <taxon>Heteroptera</taxon>
        <taxon>Panheteroptera</taxon>
        <taxon>Cimicomorpha</taxon>
        <taxon>Miridae</taxon>
        <taxon>Mirini</taxon>
        <taxon>Lygus</taxon>
    </lineage>
</organism>